<dbReference type="AlphaFoldDB" id="A0AAN9T9Z5"/>
<protein>
    <recommendedName>
        <fullName evidence="4">Amino acid transporter transmembrane domain-containing protein</fullName>
    </recommendedName>
</protein>
<keyword evidence="1" id="KW-1133">Transmembrane helix</keyword>
<evidence type="ECO:0000256" key="1">
    <source>
        <dbReference type="SAM" id="Phobius"/>
    </source>
</evidence>
<dbReference type="Proteomes" id="UP001386955">
    <property type="component" value="Unassembled WGS sequence"/>
</dbReference>
<name>A0AAN9T9Z5_PSOTE</name>
<reference evidence="2 3" key="1">
    <citation type="submission" date="2024-01" db="EMBL/GenBank/DDBJ databases">
        <title>The genomes of 5 underutilized Papilionoideae crops provide insights into root nodulation and disease resistanc.</title>
        <authorList>
            <person name="Jiang F."/>
        </authorList>
    </citation>
    <scope>NUCLEOTIDE SEQUENCE [LARGE SCALE GENOMIC DNA]</scope>
    <source>
        <strain evidence="2">DUOXIRENSHENG_FW03</strain>
        <tissue evidence="2">Leaves</tissue>
    </source>
</reference>
<keyword evidence="1" id="KW-0472">Membrane</keyword>
<comment type="caution">
    <text evidence="2">The sequence shown here is derived from an EMBL/GenBank/DDBJ whole genome shotgun (WGS) entry which is preliminary data.</text>
</comment>
<feature type="transmembrane region" description="Helical" evidence="1">
    <location>
        <begin position="63"/>
        <end position="83"/>
    </location>
</feature>
<dbReference type="PANTHER" id="PTHR22950:SF634">
    <property type="entry name" value="TRANSMEMBRANE AMINO ACID TRANSPORTER FAMILY PROTEIN"/>
    <property type="match status" value="1"/>
</dbReference>
<feature type="transmembrane region" description="Helical" evidence="1">
    <location>
        <begin position="89"/>
        <end position="109"/>
    </location>
</feature>
<dbReference type="PANTHER" id="PTHR22950">
    <property type="entry name" value="AMINO ACID TRANSPORTER"/>
    <property type="match status" value="1"/>
</dbReference>
<evidence type="ECO:0008006" key="4">
    <source>
        <dbReference type="Google" id="ProtNLM"/>
    </source>
</evidence>
<feature type="transmembrane region" description="Helical" evidence="1">
    <location>
        <begin position="20"/>
        <end position="43"/>
    </location>
</feature>
<keyword evidence="3" id="KW-1185">Reference proteome</keyword>
<dbReference type="GO" id="GO:0016020">
    <property type="term" value="C:membrane"/>
    <property type="evidence" value="ECO:0007669"/>
    <property type="project" value="TreeGrafter"/>
</dbReference>
<keyword evidence="1" id="KW-0812">Transmembrane</keyword>
<dbReference type="EMBL" id="JAYMYS010000001">
    <property type="protein sequence ID" value="KAK7410786.1"/>
    <property type="molecule type" value="Genomic_DNA"/>
</dbReference>
<dbReference type="GO" id="GO:0015179">
    <property type="term" value="F:L-amino acid transmembrane transporter activity"/>
    <property type="evidence" value="ECO:0007669"/>
    <property type="project" value="TreeGrafter"/>
</dbReference>
<sequence>MHSLFPVHSIDNELEDSSDMHGVFDLAMLHILCLYFQLFFYAVRVNLDGLIFSSSRPLRQYNFRFASITFSLIAVIFLGVNFIPRIWDIFQFTGATAAVCVAFIFPAAVTL</sequence>
<organism evidence="2 3">
    <name type="scientific">Psophocarpus tetragonolobus</name>
    <name type="common">Winged bean</name>
    <name type="synonym">Dolichos tetragonolobus</name>
    <dbReference type="NCBI Taxonomy" id="3891"/>
    <lineage>
        <taxon>Eukaryota</taxon>
        <taxon>Viridiplantae</taxon>
        <taxon>Streptophyta</taxon>
        <taxon>Embryophyta</taxon>
        <taxon>Tracheophyta</taxon>
        <taxon>Spermatophyta</taxon>
        <taxon>Magnoliopsida</taxon>
        <taxon>eudicotyledons</taxon>
        <taxon>Gunneridae</taxon>
        <taxon>Pentapetalae</taxon>
        <taxon>rosids</taxon>
        <taxon>fabids</taxon>
        <taxon>Fabales</taxon>
        <taxon>Fabaceae</taxon>
        <taxon>Papilionoideae</taxon>
        <taxon>50 kb inversion clade</taxon>
        <taxon>NPAAA clade</taxon>
        <taxon>indigoferoid/millettioid clade</taxon>
        <taxon>Phaseoleae</taxon>
        <taxon>Psophocarpus</taxon>
    </lineage>
</organism>
<evidence type="ECO:0000313" key="2">
    <source>
        <dbReference type="EMBL" id="KAK7410786.1"/>
    </source>
</evidence>
<gene>
    <name evidence="2" type="ORF">VNO78_01875</name>
</gene>
<accession>A0AAN9T9Z5</accession>
<evidence type="ECO:0000313" key="3">
    <source>
        <dbReference type="Proteomes" id="UP001386955"/>
    </source>
</evidence>
<proteinExistence type="predicted"/>